<dbReference type="InterPro" id="IPR005522">
    <property type="entry name" value="IPK"/>
</dbReference>
<feature type="region of interest" description="Disordered" evidence="5">
    <location>
        <begin position="318"/>
        <end position="344"/>
    </location>
</feature>
<reference evidence="6 7" key="1">
    <citation type="submission" date="2024-01" db="EMBL/GenBank/DDBJ databases">
        <authorList>
            <person name="Allen C."/>
            <person name="Tagirdzhanova G."/>
        </authorList>
    </citation>
    <scope>NUCLEOTIDE SEQUENCE [LARGE SCALE GENOMIC DNA]</scope>
</reference>
<feature type="compositionally biased region" description="Acidic residues" evidence="5">
    <location>
        <begin position="355"/>
        <end position="368"/>
    </location>
</feature>
<evidence type="ECO:0000256" key="4">
    <source>
        <dbReference type="RuleBase" id="RU363090"/>
    </source>
</evidence>
<dbReference type="PANTHER" id="PTHR12400:SF103">
    <property type="entry name" value="INOSITOL POLYPHOSPHATE MULTIKINASE"/>
    <property type="match status" value="1"/>
</dbReference>
<evidence type="ECO:0000313" key="6">
    <source>
        <dbReference type="EMBL" id="CAK7237586.1"/>
    </source>
</evidence>
<sequence>MATKRDLPHPSELREFGEAVAGHAGTLIDADGCLFIKPCVQAEIDFYAQVNDGSHPALADIMPLYMGSLSLNETSAAPVDGVGAVPPEAQQVISEFVQQQQQPTPVAPAAPVDDVTWVPRGSQGIKTDRAVVLDNATHGFVKPNVLDVKLGRRLWGDAAPLQKRQRMDEVSKQTTHNKYGFRIAGMRVYEGPDKGYRMYDKDFGRKEVNDDNVVDAFRQFLCNTSAGVDAEHSQAIALAFKSDLERVRDVLESERTRMYSSSLLFVYEGDGAALKTAVAQGNAQAEEEEIMVRVIEAEAECEEPGLTDDVDEATLRARSRRMGKAADRSSSRTDSGIVIDDDDLVEEVPGQANSVDDEAFGDDDSDDESSMPHIYCLRLIDFAHAKFVAPEDGPDENNLPGVRSLIDIFHELSK</sequence>
<keyword evidence="7" id="KW-1185">Reference proteome</keyword>
<name>A0ABP0D277_9PEZI</name>
<dbReference type="Proteomes" id="UP001642482">
    <property type="component" value="Unassembled WGS sequence"/>
</dbReference>
<gene>
    <name evidence="6" type="ORF">SEUCBS140593_010023</name>
</gene>
<dbReference type="SUPFAM" id="SSF56104">
    <property type="entry name" value="SAICAR synthase-like"/>
    <property type="match status" value="1"/>
</dbReference>
<evidence type="ECO:0000313" key="7">
    <source>
        <dbReference type="Proteomes" id="UP001642482"/>
    </source>
</evidence>
<accession>A0ABP0D277</accession>
<dbReference type="EMBL" id="CAWUHD010000184">
    <property type="protein sequence ID" value="CAK7237586.1"/>
    <property type="molecule type" value="Genomic_DNA"/>
</dbReference>
<dbReference type="EC" id="2.7.-.-" evidence="4"/>
<dbReference type="Gene3D" id="3.30.470.160">
    <property type="entry name" value="Inositol polyphosphate kinase"/>
    <property type="match status" value="1"/>
</dbReference>
<keyword evidence="2 4" id="KW-0808">Transferase</keyword>
<feature type="region of interest" description="Disordered" evidence="5">
    <location>
        <begin position="349"/>
        <end position="368"/>
    </location>
</feature>
<evidence type="ECO:0000256" key="1">
    <source>
        <dbReference type="ARBA" id="ARBA00007374"/>
    </source>
</evidence>
<evidence type="ECO:0000256" key="3">
    <source>
        <dbReference type="ARBA" id="ARBA00022777"/>
    </source>
</evidence>
<evidence type="ECO:0000256" key="5">
    <source>
        <dbReference type="SAM" id="MobiDB-lite"/>
    </source>
</evidence>
<keyword evidence="3 4" id="KW-0418">Kinase</keyword>
<proteinExistence type="inferred from homology"/>
<evidence type="ECO:0000256" key="2">
    <source>
        <dbReference type="ARBA" id="ARBA00022679"/>
    </source>
</evidence>
<organism evidence="6 7">
    <name type="scientific">Sporothrix eucalyptigena</name>
    <dbReference type="NCBI Taxonomy" id="1812306"/>
    <lineage>
        <taxon>Eukaryota</taxon>
        <taxon>Fungi</taxon>
        <taxon>Dikarya</taxon>
        <taxon>Ascomycota</taxon>
        <taxon>Pezizomycotina</taxon>
        <taxon>Sordariomycetes</taxon>
        <taxon>Sordariomycetidae</taxon>
        <taxon>Ophiostomatales</taxon>
        <taxon>Ophiostomataceae</taxon>
        <taxon>Sporothrix</taxon>
    </lineage>
</organism>
<dbReference type="Pfam" id="PF03770">
    <property type="entry name" value="IPK"/>
    <property type="match status" value="1"/>
</dbReference>
<protein>
    <recommendedName>
        <fullName evidence="4">Kinase</fullName>
        <ecNumber evidence="4">2.7.-.-</ecNumber>
    </recommendedName>
</protein>
<dbReference type="PANTHER" id="PTHR12400">
    <property type="entry name" value="INOSITOL POLYPHOSPHATE KINASE"/>
    <property type="match status" value="1"/>
</dbReference>
<comment type="similarity">
    <text evidence="1 4">Belongs to the inositol phosphokinase (IPK) family.</text>
</comment>
<dbReference type="InterPro" id="IPR038286">
    <property type="entry name" value="IPK_sf"/>
</dbReference>
<comment type="caution">
    <text evidence="6">The sequence shown here is derived from an EMBL/GenBank/DDBJ whole genome shotgun (WGS) entry which is preliminary data.</text>
</comment>